<evidence type="ECO:0000313" key="1">
    <source>
        <dbReference type="EMBL" id="KAL3233161.1"/>
    </source>
</evidence>
<organism evidence="1 2">
    <name type="scientific">Nakaseomyces bracarensis</name>
    <dbReference type="NCBI Taxonomy" id="273131"/>
    <lineage>
        <taxon>Eukaryota</taxon>
        <taxon>Fungi</taxon>
        <taxon>Dikarya</taxon>
        <taxon>Ascomycota</taxon>
        <taxon>Saccharomycotina</taxon>
        <taxon>Saccharomycetes</taxon>
        <taxon>Saccharomycetales</taxon>
        <taxon>Saccharomycetaceae</taxon>
        <taxon>Nakaseomyces</taxon>
    </lineage>
</organism>
<name>A0ABR4NX70_9SACH</name>
<dbReference type="InterPro" id="IPR026226">
    <property type="entry name" value="EAF5"/>
</dbReference>
<dbReference type="PRINTS" id="PR02067">
    <property type="entry name" value="PROTEINEAF5"/>
</dbReference>
<keyword evidence="2" id="KW-1185">Reference proteome</keyword>
<dbReference type="EMBL" id="JBEVYD010000005">
    <property type="protein sequence ID" value="KAL3233161.1"/>
    <property type="molecule type" value="Genomic_DNA"/>
</dbReference>
<dbReference type="Proteomes" id="UP001623330">
    <property type="component" value="Unassembled WGS sequence"/>
</dbReference>
<sequence length="204" mass="23419">MSELQTLVVYQVSHLLRCEGVEVTVENVMRVLRNNALVEFLMDVPDRTCVEKLVVQYLRVESDVSDSGSDSVAGKIETLSVSCRRRVGKEIDDIDVSIRNNRKKEKLLNLYRDTVLNRLQSKRTVLDQMCREMVEDTGVVRRRLDVGSIKNETPRSIAEFQLALQRSITDCLMNEPSGSDKWKVALEVQNNLDDTIKFMRRALE</sequence>
<reference evidence="1 2" key="1">
    <citation type="submission" date="2024-05" db="EMBL/GenBank/DDBJ databases">
        <title>Long read based assembly of the Candida bracarensis genome reveals expanded adhesin content.</title>
        <authorList>
            <person name="Marcet-Houben M."/>
            <person name="Ksiezopolska E."/>
            <person name="Gabaldon T."/>
        </authorList>
    </citation>
    <scope>NUCLEOTIDE SEQUENCE [LARGE SCALE GENOMIC DNA]</scope>
    <source>
        <strain evidence="1 2">CBM6</strain>
    </source>
</reference>
<evidence type="ECO:0000313" key="2">
    <source>
        <dbReference type="Proteomes" id="UP001623330"/>
    </source>
</evidence>
<proteinExistence type="predicted"/>
<comment type="caution">
    <text evidence="1">The sequence shown here is derived from an EMBL/GenBank/DDBJ whole genome shotgun (WGS) entry which is preliminary data.</text>
</comment>
<gene>
    <name evidence="1" type="ORF">RNJ44_05077</name>
</gene>
<protein>
    <submittedName>
        <fullName evidence="1">Chromatin modification-related protein EAF5</fullName>
    </submittedName>
</protein>
<accession>A0ABR4NX70</accession>